<dbReference type="PANTHER" id="PTHR42776:SF27">
    <property type="entry name" value="DIPEPTIDYL PEPTIDASE FAMILY MEMBER 6"/>
    <property type="match status" value="1"/>
</dbReference>
<name>A0ABW0L3R4_9BURK</name>
<proteinExistence type="predicted"/>
<dbReference type="Pfam" id="PF00326">
    <property type="entry name" value="Peptidase_S9"/>
    <property type="match status" value="1"/>
</dbReference>
<gene>
    <name evidence="4" type="ORF">ACFPN5_05325</name>
</gene>
<keyword evidence="2" id="KW-0732">Signal</keyword>
<accession>A0ABW0L3R4</accession>
<dbReference type="EMBL" id="JBHSMU010000004">
    <property type="protein sequence ID" value="MFC5459226.1"/>
    <property type="molecule type" value="Genomic_DNA"/>
</dbReference>
<organism evidence="4 5">
    <name type="scientific">Massilia niabensis</name>
    <dbReference type="NCBI Taxonomy" id="544910"/>
    <lineage>
        <taxon>Bacteria</taxon>
        <taxon>Pseudomonadati</taxon>
        <taxon>Pseudomonadota</taxon>
        <taxon>Betaproteobacteria</taxon>
        <taxon>Burkholderiales</taxon>
        <taxon>Oxalobacteraceae</taxon>
        <taxon>Telluria group</taxon>
        <taxon>Massilia</taxon>
    </lineage>
</organism>
<feature type="chain" id="PRO_5045928111" evidence="2">
    <location>
        <begin position="33"/>
        <end position="663"/>
    </location>
</feature>
<protein>
    <submittedName>
        <fullName evidence="4">S9 family peptidase</fullName>
    </submittedName>
</protein>
<dbReference type="PANTHER" id="PTHR42776">
    <property type="entry name" value="SERINE PEPTIDASE S9 FAMILY MEMBER"/>
    <property type="match status" value="1"/>
</dbReference>
<dbReference type="RefSeq" id="WP_379780849.1">
    <property type="nucleotide sequence ID" value="NZ_JBHSMU010000004.1"/>
</dbReference>
<dbReference type="Gene3D" id="3.40.50.1820">
    <property type="entry name" value="alpha/beta hydrolase"/>
    <property type="match status" value="1"/>
</dbReference>
<keyword evidence="5" id="KW-1185">Reference proteome</keyword>
<dbReference type="InterPro" id="IPR011042">
    <property type="entry name" value="6-blade_b-propeller_TolB-like"/>
</dbReference>
<evidence type="ECO:0000313" key="5">
    <source>
        <dbReference type="Proteomes" id="UP001596050"/>
    </source>
</evidence>
<evidence type="ECO:0000313" key="4">
    <source>
        <dbReference type="EMBL" id="MFC5459226.1"/>
    </source>
</evidence>
<dbReference type="Gene3D" id="2.120.10.30">
    <property type="entry name" value="TolB, C-terminal domain"/>
    <property type="match status" value="2"/>
</dbReference>
<reference evidence="5" key="1">
    <citation type="journal article" date="2019" name="Int. J. Syst. Evol. Microbiol.">
        <title>The Global Catalogue of Microorganisms (GCM) 10K type strain sequencing project: providing services to taxonomists for standard genome sequencing and annotation.</title>
        <authorList>
            <consortium name="The Broad Institute Genomics Platform"/>
            <consortium name="The Broad Institute Genome Sequencing Center for Infectious Disease"/>
            <person name="Wu L."/>
            <person name="Ma J."/>
        </authorList>
    </citation>
    <scope>NUCLEOTIDE SEQUENCE [LARGE SCALE GENOMIC DNA]</scope>
    <source>
        <strain evidence="5">KACC 12649</strain>
    </source>
</reference>
<evidence type="ECO:0000256" key="1">
    <source>
        <dbReference type="ARBA" id="ARBA00022801"/>
    </source>
</evidence>
<feature type="signal peptide" evidence="2">
    <location>
        <begin position="1"/>
        <end position="32"/>
    </location>
</feature>
<evidence type="ECO:0000259" key="3">
    <source>
        <dbReference type="Pfam" id="PF00326"/>
    </source>
</evidence>
<comment type="caution">
    <text evidence="4">The sequence shown here is derived from an EMBL/GenBank/DDBJ whole genome shotgun (WGS) entry which is preliminary data.</text>
</comment>
<evidence type="ECO:0000256" key="2">
    <source>
        <dbReference type="SAM" id="SignalP"/>
    </source>
</evidence>
<dbReference type="InterPro" id="IPR029058">
    <property type="entry name" value="AB_hydrolase_fold"/>
</dbReference>
<dbReference type="Proteomes" id="UP001596050">
    <property type="component" value="Unassembled WGS sequence"/>
</dbReference>
<dbReference type="SUPFAM" id="SSF82171">
    <property type="entry name" value="DPP6 N-terminal domain-like"/>
    <property type="match status" value="1"/>
</dbReference>
<dbReference type="SUPFAM" id="SSF53474">
    <property type="entry name" value="alpha/beta-Hydrolases"/>
    <property type="match status" value="1"/>
</dbReference>
<dbReference type="InterPro" id="IPR001375">
    <property type="entry name" value="Peptidase_S9_cat"/>
</dbReference>
<feature type="domain" description="Peptidase S9 prolyl oligopeptidase catalytic" evidence="3">
    <location>
        <begin position="465"/>
        <end position="662"/>
    </location>
</feature>
<sequence>MRIHQGWVSARAVPAALALVMAAVGTTTQAEAAQMREYRAVAISAGGERIAAIESADPGVPGRRAHGRAHGHIVVRDAASGKITAEYDPCATCSYDFPSWSPDRSPDHPALAFIAADPQGGVATLWVARAGKLTPVGAVKGVANTARWSPSGADIALLATVGATKQTGAVEAGARQVGEIGVNEDAQRIAVVPAAGGPLRLVSPADTFVYEYDWTPDGKGFVATSAKGNGDNNWWVATLGHIDAASGALRIIAAPKMQVSLPHVSADGRTVAFVGGLMSDFGSVGGDIFTVPLAGGEPVDVTPGYAGSFNGLAWKGAQLLASSLQGDRMAVVAVDPGARTAHTLWSGAVAANGSRDGRIVFSRDGSSAVSVMETYEAAPRVHAGRLPELNAITRDNDGFAPQVAARSIAWTNEGYRSQGWLIGPRQVAPGRKHPMVVIVHGGPASAAMPRFVASGESGNALVRELVERGYFVFQPNPRGSFGQGLAFTQANQRDFGGGDWRDILAGVDAVVKEAPVDGARLGLMGHSYGGFMTMWGVTHSTRFKAAVAGAGIANWISYYGQNGIDQWMVPFFGAAMYDDPAVYRRASPIESIKNAKTPTLLYVGERDVETPAVQSMEFWHGLRAIGTPTTLVIYDGEGHAIRKPEHQLDQRKRTVEWFERYLR</sequence>
<keyword evidence="1" id="KW-0378">Hydrolase</keyword>